<sequence length="145" mass="15325">MPTHSITPGRHYGHEGPGPVPRTGRARHADHAGRATWAVPVALGVVLGLYAVFLAHDNGFGTAQGWLVGLIAALVSTGAGYALLRWRDRMVAEVRAAAFGALLGTGIGFLYSLTGPTVLRAVEVGLLCGLGMALASYYVFHWHEH</sequence>
<feature type="transmembrane region" description="Helical" evidence="2">
    <location>
        <begin position="119"/>
        <end position="140"/>
    </location>
</feature>
<accession>A0A2G1XIW6</accession>
<dbReference type="Proteomes" id="UP000222531">
    <property type="component" value="Unassembled WGS sequence"/>
</dbReference>
<evidence type="ECO:0000256" key="1">
    <source>
        <dbReference type="SAM" id="MobiDB-lite"/>
    </source>
</evidence>
<feature type="transmembrane region" description="Helical" evidence="2">
    <location>
        <begin position="65"/>
        <end position="84"/>
    </location>
</feature>
<dbReference type="RefSeq" id="WP_099199537.1">
    <property type="nucleotide sequence ID" value="NZ_JBIRXA010000004.1"/>
</dbReference>
<feature type="transmembrane region" description="Helical" evidence="2">
    <location>
        <begin position="96"/>
        <end position="113"/>
    </location>
</feature>
<dbReference type="EMBL" id="NHZO01000147">
    <property type="protein sequence ID" value="PHQ51165.1"/>
    <property type="molecule type" value="Genomic_DNA"/>
</dbReference>
<evidence type="ECO:0000313" key="4">
    <source>
        <dbReference type="Proteomes" id="UP000222531"/>
    </source>
</evidence>
<dbReference type="OrthoDB" id="4325203at2"/>
<keyword evidence="2" id="KW-1133">Transmembrane helix</keyword>
<name>A0A2G1XIW6_STRCJ</name>
<proteinExistence type="predicted"/>
<keyword evidence="2" id="KW-0812">Transmembrane</keyword>
<keyword evidence="4" id="KW-1185">Reference proteome</keyword>
<evidence type="ECO:0000313" key="3">
    <source>
        <dbReference type="EMBL" id="PHQ51165.1"/>
    </source>
</evidence>
<gene>
    <name evidence="3" type="ORF">BLA24_15500</name>
</gene>
<keyword evidence="2" id="KW-0472">Membrane</keyword>
<feature type="transmembrane region" description="Helical" evidence="2">
    <location>
        <begin position="35"/>
        <end position="53"/>
    </location>
</feature>
<comment type="caution">
    <text evidence="3">The sequence shown here is derived from an EMBL/GenBank/DDBJ whole genome shotgun (WGS) entry which is preliminary data.</text>
</comment>
<organism evidence="3 4">
    <name type="scientific">Streptomyces cinnamoneus</name>
    <name type="common">Streptoverticillium cinnamoneum</name>
    <dbReference type="NCBI Taxonomy" id="53446"/>
    <lineage>
        <taxon>Bacteria</taxon>
        <taxon>Bacillati</taxon>
        <taxon>Actinomycetota</taxon>
        <taxon>Actinomycetes</taxon>
        <taxon>Kitasatosporales</taxon>
        <taxon>Streptomycetaceae</taxon>
        <taxon>Streptomyces</taxon>
        <taxon>Streptomyces cinnamoneus group</taxon>
    </lineage>
</organism>
<reference evidence="3 4" key="1">
    <citation type="journal article" date="2017" name="Biochemistry">
        <title>Identification of the Biosynthetic Pathway for the Antibiotic Bicyclomycin.</title>
        <authorList>
            <person name="Patteson J."/>
            <person name="Cai W."/>
            <person name="Johnson R.A."/>
            <person name="Santa Maria K."/>
            <person name="Li B."/>
        </authorList>
    </citation>
    <scope>NUCLEOTIDE SEQUENCE [LARGE SCALE GENOMIC DNA]</scope>
    <source>
        <strain evidence="3 4">ATCC 21532</strain>
    </source>
</reference>
<feature type="region of interest" description="Disordered" evidence="1">
    <location>
        <begin position="1"/>
        <end position="27"/>
    </location>
</feature>
<protein>
    <submittedName>
        <fullName evidence="3">Uncharacterized protein</fullName>
    </submittedName>
</protein>
<evidence type="ECO:0000256" key="2">
    <source>
        <dbReference type="SAM" id="Phobius"/>
    </source>
</evidence>
<dbReference type="AlphaFoldDB" id="A0A2G1XIW6"/>